<organism evidence="2 3">
    <name type="scientific">Littorina saxatilis</name>
    <dbReference type="NCBI Taxonomy" id="31220"/>
    <lineage>
        <taxon>Eukaryota</taxon>
        <taxon>Metazoa</taxon>
        <taxon>Spiralia</taxon>
        <taxon>Lophotrochozoa</taxon>
        <taxon>Mollusca</taxon>
        <taxon>Gastropoda</taxon>
        <taxon>Caenogastropoda</taxon>
        <taxon>Littorinimorpha</taxon>
        <taxon>Littorinoidea</taxon>
        <taxon>Littorinidae</taxon>
        <taxon>Littorina</taxon>
    </lineage>
</organism>
<keyword evidence="3" id="KW-1185">Reference proteome</keyword>
<dbReference type="Proteomes" id="UP001374579">
    <property type="component" value="Unassembled WGS sequence"/>
</dbReference>
<comment type="caution">
    <text evidence="2">The sequence shown here is derived from an EMBL/GenBank/DDBJ whole genome shotgun (WGS) entry which is preliminary data.</text>
</comment>
<reference evidence="2 3" key="1">
    <citation type="submission" date="2024-02" db="EMBL/GenBank/DDBJ databases">
        <title>Chromosome-scale genome assembly of the rough periwinkle Littorina saxatilis.</title>
        <authorList>
            <person name="De Jode A."/>
            <person name="Faria R."/>
            <person name="Formenti G."/>
            <person name="Sims Y."/>
            <person name="Smith T.P."/>
            <person name="Tracey A."/>
            <person name="Wood J.M.D."/>
            <person name="Zagrodzka Z.B."/>
            <person name="Johannesson K."/>
            <person name="Butlin R.K."/>
            <person name="Leder E.H."/>
        </authorList>
    </citation>
    <scope>NUCLEOTIDE SEQUENCE [LARGE SCALE GENOMIC DNA]</scope>
    <source>
        <strain evidence="2">Snail1</strain>
        <tissue evidence="2">Muscle</tissue>
    </source>
</reference>
<feature type="chain" id="PRO_5043010800" evidence="1">
    <location>
        <begin position="19"/>
        <end position="248"/>
    </location>
</feature>
<sequence length="248" mass="27523">MGLRAMLCLAVLVAVVDMFVMHPSQRRSAEVDVCTAGSHQWNQYGSCAGYQLGNFTRSLGNTELRTKQNFEDSLKEFCGEILPAIRSCVADRMSGCDRATREQMEQAVQSTGFVCQPGGTAVNPAVVNVLSQISEDDFVQSANCRIRVNAHMCYKEGLEAAGIPFSPQPDEVVPALSNNFSLDTSSYRFVPYMKAFIKCAVSLFREESNDCPAWRADVLVKIVMEMNDAILGMQMPFTIPEWKEMMDV</sequence>
<gene>
    <name evidence="2" type="ORF">V1264_023805</name>
</gene>
<feature type="signal peptide" evidence="1">
    <location>
        <begin position="1"/>
        <end position="18"/>
    </location>
</feature>
<keyword evidence="1" id="KW-0732">Signal</keyword>
<evidence type="ECO:0000313" key="2">
    <source>
        <dbReference type="EMBL" id="KAK7100944.1"/>
    </source>
</evidence>
<evidence type="ECO:0000313" key="3">
    <source>
        <dbReference type="Proteomes" id="UP001374579"/>
    </source>
</evidence>
<proteinExistence type="predicted"/>
<protein>
    <submittedName>
        <fullName evidence="2">Uncharacterized protein</fullName>
    </submittedName>
</protein>
<dbReference type="EMBL" id="JBAMIC010000011">
    <property type="protein sequence ID" value="KAK7100944.1"/>
    <property type="molecule type" value="Genomic_DNA"/>
</dbReference>
<dbReference type="AlphaFoldDB" id="A0AAN9BAD6"/>
<name>A0AAN9BAD6_9CAEN</name>
<evidence type="ECO:0000256" key="1">
    <source>
        <dbReference type="SAM" id="SignalP"/>
    </source>
</evidence>
<accession>A0AAN9BAD6</accession>